<keyword evidence="4 5" id="KW-1015">Disulfide bond</keyword>
<dbReference type="PANTHER" id="PTHR45785">
    <property type="entry name" value="COMPLEMENT FACTOR H-RELATED"/>
    <property type="match status" value="1"/>
</dbReference>
<feature type="region of interest" description="Disordered" evidence="6">
    <location>
        <begin position="86"/>
        <end position="112"/>
    </location>
</feature>
<evidence type="ECO:0000256" key="3">
    <source>
        <dbReference type="ARBA" id="ARBA00022729"/>
    </source>
</evidence>
<dbReference type="SUPFAM" id="SSF48726">
    <property type="entry name" value="Immunoglobulin"/>
    <property type="match status" value="1"/>
</dbReference>
<proteinExistence type="predicted"/>
<sequence>MLTGLVYVVLLTVCLPSFLLTDIVKGTFSESVYDDEADSLGYSTPADYDDYGGLVKMTTNIVEEPTTIDPGLSQLETTTDANLEASQTITSSSTLESTTGLKGGENPKNDDSCAFHRSVPHAKISKGIKPQYSEGDVVHYSCDFGYVTEVSEWTSTCIRSEDTNLLEWTTPQINCIPRSCGDPGFVVNGHRIGSLFTFPNKVSFECDEGFELKGNGIRFCKTSGSWSGTLPKCERIFCKEPVNPENGKVSYTSLEYGSELVYECHKGFILKELQTRVCSENATWSGVLPICQEAQCEPPLAPEHGTVQVVGSKSMIGSRAIFTCVGNRILVGSATSTCLEIGQWTFPAPKCREPCTVPYISHGKISKKGRYSRSREISEGTLIEDGSELLLSCEKNYEPFGTENKEEKLSCNKGEWDRFPVCEPAMCRDEPPQTPNASVRKAGFRRNHDSVVVYDCNNYFVKDKYGKVRCHYGTWRGPIPHCKDNRCDIQSLASFSIKPTTKRYYRSQESLTPYCEKGYSNVDPKSTIKCINGDWKGLDPLPCTPANCSENPPEIENGYISSKLSIHHTSEVSYACDEFFILKDSDSKIRCQFGKWVGEKPKCQDTRCYTSNLKNYGSISSDTESLSYSGDTLEIHCAVGHSSTGVRPKCVNGEWENNQELCKQDDCKSYSINNGYFTKRVLKQECKYYGTYCKRRHVFEQVGNHQVFPSGSSIYVSCNNGYNHHGKRSKNDVNTTCSQGQWKPTPVCLKTGTAYYEVTTTPNSGLAARKNVIRTSPTIVATTEKPTTTTPSARDTIPAIVGRTANCSCTYLNSDDTLAAFSGRERLNTGALIKDGCKVRFHCTPVGYYRMRGPSEITCKDCRTWHSSEYPQCDFPKTGDTILTFEGPYIELPGGEIGVFYGSNLHVTCIPQALREYPHWLSIPRTDKNTYFDRLLRDESGNYFLSQVLAITNIGQEQSGLYECAAEGYRSNSFTLKVADPVIACPIFSDDDYFVVHYDNGQSVNSKALFSCKDPKHKVFGPKILTCLPSGQWSGDPPQCLKLCPELQETEGLVIRYNDDRKTGSTANFNCILPRTLVGVSTTTCKRNGEWADAMPVCQMPSCTLEDLYSVLPEYVIHDIDSVKGDFVPYDVSIGLKCEDNKRLIGSSNTAKCKHEGKWEIGKVQCVIGCTPVEKIPDSEVVIDPEEEFYRIGQMVTFSCIPGHKLTTEIERIMCLPHGWSQKVSPNCVVIATEDFVNDQGTASTEESEHSSSEEE</sequence>
<keyword evidence="11" id="KW-1185">Reference proteome</keyword>
<feature type="disulfide bond" evidence="5">
    <location>
        <begin position="1071"/>
        <end position="1098"/>
    </location>
</feature>
<feature type="domain" description="Ig-like" evidence="8">
    <location>
        <begin position="888"/>
        <end position="975"/>
    </location>
</feature>
<feature type="disulfide bond" evidence="5">
    <location>
        <begin position="548"/>
        <end position="591"/>
    </location>
</feature>
<evidence type="ECO:0008006" key="12">
    <source>
        <dbReference type="Google" id="ProtNLM"/>
    </source>
</evidence>
<feature type="domain" description="Sushi" evidence="9">
    <location>
        <begin position="111"/>
        <end position="177"/>
    </location>
</feature>
<evidence type="ECO:0000313" key="10">
    <source>
        <dbReference type="EMBL" id="KAG8195193.1"/>
    </source>
</evidence>
<comment type="caution">
    <text evidence="10">The sequence shown here is derived from an EMBL/GenBank/DDBJ whole genome shotgun (WGS) entry which is preliminary data.</text>
</comment>
<evidence type="ECO:0000256" key="7">
    <source>
        <dbReference type="SAM" id="SignalP"/>
    </source>
</evidence>
<evidence type="ECO:0000256" key="6">
    <source>
        <dbReference type="SAM" id="MobiDB-lite"/>
    </source>
</evidence>
<feature type="domain" description="Sushi" evidence="9">
    <location>
        <begin position="983"/>
        <end position="1042"/>
    </location>
</feature>
<dbReference type="PROSITE" id="PS50923">
    <property type="entry name" value="SUSHI"/>
    <property type="match status" value="11"/>
</dbReference>
<comment type="subcellular location">
    <subcellularLocation>
        <location evidence="1">Virion</location>
    </subcellularLocation>
</comment>
<evidence type="ECO:0000256" key="4">
    <source>
        <dbReference type="ARBA" id="ARBA00023157"/>
    </source>
</evidence>
<accession>A0AAV6VGI4</accession>
<feature type="disulfide bond" evidence="5">
    <location>
        <begin position="264"/>
        <end position="291"/>
    </location>
</feature>
<feature type="domain" description="Sushi" evidence="9">
    <location>
        <begin position="807"/>
        <end position="875"/>
    </location>
</feature>
<dbReference type="Gene3D" id="2.10.70.10">
    <property type="entry name" value="Complement Module, domain 1"/>
    <property type="match status" value="12"/>
</dbReference>
<feature type="signal peptide" evidence="7">
    <location>
        <begin position="1"/>
        <end position="26"/>
    </location>
</feature>
<feature type="domain" description="Sushi" evidence="9">
    <location>
        <begin position="294"/>
        <end position="353"/>
    </location>
</feature>
<dbReference type="AlphaFoldDB" id="A0AAV6VGI4"/>
<name>A0AAV6VGI4_9ARAC</name>
<feature type="compositionally biased region" description="Low complexity" evidence="6">
    <location>
        <begin position="86"/>
        <end position="99"/>
    </location>
</feature>
<feature type="domain" description="Sushi" evidence="9">
    <location>
        <begin position="546"/>
        <end position="605"/>
    </location>
</feature>
<feature type="chain" id="PRO_5043709013" description="Complement factor H" evidence="7">
    <location>
        <begin position="27"/>
        <end position="1256"/>
    </location>
</feature>
<feature type="domain" description="Sushi" evidence="9">
    <location>
        <begin position="1168"/>
        <end position="1230"/>
    </location>
</feature>
<feature type="disulfide bond" evidence="5">
    <location>
        <begin position="206"/>
        <end position="233"/>
    </location>
</feature>
<feature type="disulfide bond" evidence="5">
    <location>
        <begin position="324"/>
        <end position="351"/>
    </location>
</feature>
<dbReference type="InterPro" id="IPR007110">
    <property type="entry name" value="Ig-like_dom"/>
</dbReference>
<feature type="disulfide bond" evidence="5">
    <location>
        <begin position="487"/>
        <end position="530"/>
    </location>
</feature>
<feature type="domain" description="Sushi" evidence="9">
    <location>
        <begin position="1043"/>
        <end position="1100"/>
    </location>
</feature>
<protein>
    <recommendedName>
        <fullName evidence="12">Complement factor H</fullName>
    </recommendedName>
</protein>
<dbReference type="Proteomes" id="UP000827092">
    <property type="component" value="Unassembled WGS sequence"/>
</dbReference>
<dbReference type="PANTHER" id="PTHR45785:SF2">
    <property type="entry name" value="COMPLEMENT FACTOR H-RELATED"/>
    <property type="match status" value="1"/>
</dbReference>
<evidence type="ECO:0000259" key="9">
    <source>
        <dbReference type="PROSITE" id="PS50923"/>
    </source>
</evidence>
<feature type="disulfide bond" evidence="5">
    <location>
        <begin position="576"/>
        <end position="603"/>
    </location>
</feature>
<feature type="domain" description="Sushi" evidence="9">
    <location>
        <begin position="485"/>
        <end position="545"/>
    </location>
</feature>
<organism evidence="10 11">
    <name type="scientific">Oedothorax gibbosus</name>
    <dbReference type="NCBI Taxonomy" id="931172"/>
    <lineage>
        <taxon>Eukaryota</taxon>
        <taxon>Metazoa</taxon>
        <taxon>Ecdysozoa</taxon>
        <taxon>Arthropoda</taxon>
        <taxon>Chelicerata</taxon>
        <taxon>Arachnida</taxon>
        <taxon>Araneae</taxon>
        <taxon>Araneomorphae</taxon>
        <taxon>Entelegynae</taxon>
        <taxon>Araneoidea</taxon>
        <taxon>Linyphiidae</taxon>
        <taxon>Erigoninae</taxon>
        <taxon>Oedothorax</taxon>
    </lineage>
</organism>
<evidence type="ECO:0000313" key="11">
    <source>
        <dbReference type="Proteomes" id="UP000827092"/>
    </source>
</evidence>
<dbReference type="EMBL" id="JAFNEN010000091">
    <property type="protein sequence ID" value="KAG8195193.1"/>
    <property type="molecule type" value="Genomic_DNA"/>
</dbReference>
<dbReference type="InterPro" id="IPR000436">
    <property type="entry name" value="Sushi_SCR_CCP_dom"/>
</dbReference>
<keyword evidence="2 5" id="KW-0768">Sushi</keyword>
<feature type="domain" description="Sushi" evidence="9">
    <location>
        <begin position="684"/>
        <end position="750"/>
    </location>
</feature>
<reference evidence="10 11" key="1">
    <citation type="journal article" date="2022" name="Nat. Ecol. Evol.">
        <title>A masculinizing supergene underlies an exaggerated male reproductive morph in a spider.</title>
        <authorList>
            <person name="Hendrickx F."/>
            <person name="De Corte Z."/>
            <person name="Sonet G."/>
            <person name="Van Belleghem S.M."/>
            <person name="Kostlbacher S."/>
            <person name="Vangestel C."/>
        </authorList>
    </citation>
    <scope>NUCLEOTIDE SEQUENCE [LARGE SCALE GENOMIC DNA]</scope>
    <source>
        <strain evidence="10">W744_W776</strain>
    </source>
</reference>
<dbReference type="CDD" id="cd00033">
    <property type="entry name" value="CCP"/>
    <property type="match status" value="9"/>
</dbReference>
<evidence type="ECO:0000259" key="8">
    <source>
        <dbReference type="PROSITE" id="PS50835"/>
    </source>
</evidence>
<evidence type="ECO:0000256" key="5">
    <source>
        <dbReference type="PROSITE-ProRule" id="PRU00302"/>
    </source>
</evidence>
<dbReference type="SMART" id="SM00032">
    <property type="entry name" value="CCP"/>
    <property type="match status" value="15"/>
</dbReference>
<dbReference type="InterPro" id="IPR051503">
    <property type="entry name" value="ComplSys_Reg/VirEntry_Med"/>
</dbReference>
<dbReference type="SUPFAM" id="SSF57535">
    <property type="entry name" value="Complement control module/SCR domain"/>
    <property type="match status" value="10"/>
</dbReference>
<dbReference type="InterPro" id="IPR035976">
    <property type="entry name" value="Sushi/SCR/CCP_sf"/>
</dbReference>
<feature type="domain" description="Sushi" evidence="9">
    <location>
        <begin position="236"/>
        <end position="293"/>
    </location>
</feature>
<dbReference type="Pfam" id="PF00084">
    <property type="entry name" value="Sushi"/>
    <property type="match status" value="10"/>
</dbReference>
<feature type="domain" description="Sushi" evidence="9">
    <location>
        <begin position="178"/>
        <end position="235"/>
    </location>
</feature>
<comment type="caution">
    <text evidence="5">Lacks conserved residue(s) required for the propagation of feature annotation.</text>
</comment>
<dbReference type="InterPro" id="IPR036179">
    <property type="entry name" value="Ig-like_dom_sf"/>
</dbReference>
<keyword evidence="3 7" id="KW-0732">Signal</keyword>
<evidence type="ECO:0000256" key="1">
    <source>
        <dbReference type="ARBA" id="ARBA00004328"/>
    </source>
</evidence>
<gene>
    <name evidence="10" type="ORF">JTE90_027937</name>
</gene>
<evidence type="ECO:0000256" key="2">
    <source>
        <dbReference type="ARBA" id="ARBA00022659"/>
    </source>
</evidence>
<dbReference type="PROSITE" id="PS50835">
    <property type="entry name" value="IG_LIKE"/>
    <property type="match status" value="1"/>
</dbReference>